<name>A0A9W4XLE1_9ASCO</name>
<keyword evidence="2" id="KW-0472">Membrane</keyword>
<feature type="coiled-coil region" evidence="1">
    <location>
        <begin position="145"/>
        <end position="172"/>
    </location>
</feature>
<evidence type="ECO:0000313" key="3">
    <source>
        <dbReference type="EMBL" id="CAI5758067.1"/>
    </source>
</evidence>
<organism evidence="3 4">
    <name type="scientific">Candida verbasci</name>
    <dbReference type="NCBI Taxonomy" id="1227364"/>
    <lineage>
        <taxon>Eukaryota</taxon>
        <taxon>Fungi</taxon>
        <taxon>Dikarya</taxon>
        <taxon>Ascomycota</taxon>
        <taxon>Saccharomycotina</taxon>
        <taxon>Pichiomycetes</taxon>
        <taxon>Debaryomycetaceae</taxon>
        <taxon>Candida/Lodderomyces clade</taxon>
        <taxon>Candida</taxon>
    </lineage>
</organism>
<dbReference type="EMBL" id="CANTUO010000002">
    <property type="protein sequence ID" value="CAI5758067.1"/>
    <property type="molecule type" value="Genomic_DNA"/>
</dbReference>
<keyword evidence="2" id="KW-1133">Transmembrane helix</keyword>
<feature type="transmembrane region" description="Helical" evidence="2">
    <location>
        <begin position="53"/>
        <end position="81"/>
    </location>
</feature>
<feature type="transmembrane region" description="Helical" evidence="2">
    <location>
        <begin position="93"/>
        <end position="114"/>
    </location>
</feature>
<gene>
    <name evidence="3" type="ORF">CANVERA_P2580</name>
</gene>
<dbReference type="AlphaFoldDB" id="A0A9W4XLE1"/>
<evidence type="ECO:0000256" key="1">
    <source>
        <dbReference type="SAM" id="Coils"/>
    </source>
</evidence>
<keyword evidence="2" id="KW-0812">Transmembrane</keyword>
<keyword evidence="1" id="KW-0175">Coiled coil</keyword>
<feature type="transmembrane region" description="Helical" evidence="2">
    <location>
        <begin position="25"/>
        <end position="47"/>
    </location>
</feature>
<reference evidence="3" key="1">
    <citation type="submission" date="2022-12" db="EMBL/GenBank/DDBJ databases">
        <authorList>
            <person name="Brejova B."/>
        </authorList>
    </citation>
    <scope>NUCLEOTIDE SEQUENCE</scope>
</reference>
<proteinExistence type="predicted"/>
<keyword evidence="4" id="KW-1185">Reference proteome</keyword>
<protein>
    <submittedName>
        <fullName evidence="3">Uncharacterized protein</fullName>
    </submittedName>
</protein>
<dbReference type="Proteomes" id="UP001152885">
    <property type="component" value="Unassembled WGS sequence"/>
</dbReference>
<feature type="transmembrane region" description="Helical" evidence="2">
    <location>
        <begin position="126"/>
        <end position="142"/>
    </location>
</feature>
<evidence type="ECO:0000313" key="4">
    <source>
        <dbReference type="Proteomes" id="UP001152885"/>
    </source>
</evidence>
<comment type="caution">
    <text evidence="3">The sequence shown here is derived from an EMBL/GenBank/DDBJ whole genome shotgun (WGS) entry which is preliminary data.</text>
</comment>
<accession>A0A9W4XLE1</accession>
<sequence>MNENQKTTTDKTTNPAPNGKCRWKLAFTALVFGSLYTVLKVANLIGIQGHGKLWPAVVAFAVFAVIMMCNMLIYPVIFIIYKVINERKWNNGYWVPIGILFVSLHLGVPLYPVFHDTDSILSECKFWINFHVIIIFSILYQYRKAKIAEEKAKEVEKNEEGTKEEKEALIEV</sequence>
<evidence type="ECO:0000256" key="2">
    <source>
        <dbReference type="SAM" id="Phobius"/>
    </source>
</evidence>